<dbReference type="PANTHER" id="PTHR47075:SF10">
    <property type="entry name" value="TRANSCRIPTION FACTOR BHLH47-LIKE"/>
    <property type="match status" value="1"/>
</dbReference>
<evidence type="ECO:0000259" key="8">
    <source>
        <dbReference type="PROSITE" id="PS50888"/>
    </source>
</evidence>
<dbReference type="PANTHER" id="PTHR47075">
    <property type="entry name" value="TRANSCRIPTION FACTOR BHLH47"/>
    <property type="match status" value="1"/>
</dbReference>
<dbReference type="GO" id="GO:0005634">
    <property type="term" value="C:nucleus"/>
    <property type="evidence" value="ECO:0007669"/>
    <property type="project" value="UniProtKB-SubCell"/>
</dbReference>
<keyword evidence="5" id="KW-0539">Nucleus</keyword>
<keyword evidence="3" id="KW-0238">DNA-binding</keyword>
<dbReference type="GO" id="GO:0046983">
    <property type="term" value="F:protein dimerization activity"/>
    <property type="evidence" value="ECO:0007669"/>
    <property type="project" value="InterPro"/>
</dbReference>
<evidence type="ECO:0000256" key="1">
    <source>
        <dbReference type="ARBA" id="ARBA00004123"/>
    </source>
</evidence>
<comment type="caution">
    <text evidence="9">The sequence shown here is derived from an EMBL/GenBank/DDBJ whole genome shotgun (WGS) entry which is preliminary data.</text>
</comment>
<evidence type="ECO:0000256" key="3">
    <source>
        <dbReference type="ARBA" id="ARBA00023125"/>
    </source>
</evidence>
<reference evidence="9" key="2">
    <citation type="journal article" date="2024" name="Plant">
        <title>Genomic evolution and insights into agronomic trait innovations of Sesamum species.</title>
        <authorList>
            <person name="Miao H."/>
            <person name="Wang L."/>
            <person name="Qu L."/>
            <person name="Liu H."/>
            <person name="Sun Y."/>
            <person name="Le M."/>
            <person name="Wang Q."/>
            <person name="Wei S."/>
            <person name="Zheng Y."/>
            <person name="Lin W."/>
            <person name="Duan Y."/>
            <person name="Cao H."/>
            <person name="Xiong S."/>
            <person name="Wang X."/>
            <person name="Wei L."/>
            <person name="Li C."/>
            <person name="Ma Q."/>
            <person name="Ju M."/>
            <person name="Zhao R."/>
            <person name="Li G."/>
            <person name="Mu C."/>
            <person name="Tian Q."/>
            <person name="Mei H."/>
            <person name="Zhang T."/>
            <person name="Gao T."/>
            <person name="Zhang H."/>
        </authorList>
    </citation>
    <scope>NUCLEOTIDE SEQUENCE</scope>
    <source>
        <strain evidence="9">KEN8</strain>
    </source>
</reference>
<keyword evidence="6" id="KW-0175">Coiled coil</keyword>
<feature type="domain" description="BHLH" evidence="8">
    <location>
        <begin position="33"/>
        <end position="83"/>
    </location>
</feature>
<accession>A0AAW2PR21</accession>
<dbReference type="Gene3D" id="4.10.280.10">
    <property type="entry name" value="Helix-loop-helix DNA-binding domain"/>
    <property type="match status" value="1"/>
</dbReference>
<evidence type="ECO:0000256" key="6">
    <source>
        <dbReference type="SAM" id="Coils"/>
    </source>
</evidence>
<evidence type="ECO:0000256" key="4">
    <source>
        <dbReference type="ARBA" id="ARBA00023163"/>
    </source>
</evidence>
<dbReference type="GO" id="GO:0003677">
    <property type="term" value="F:DNA binding"/>
    <property type="evidence" value="ECO:0007669"/>
    <property type="project" value="UniProtKB-KW"/>
</dbReference>
<reference evidence="9" key="1">
    <citation type="submission" date="2020-06" db="EMBL/GenBank/DDBJ databases">
        <authorList>
            <person name="Li T."/>
            <person name="Hu X."/>
            <person name="Zhang T."/>
            <person name="Song X."/>
            <person name="Zhang H."/>
            <person name="Dai N."/>
            <person name="Sheng W."/>
            <person name="Hou X."/>
            <person name="Wei L."/>
        </authorList>
    </citation>
    <scope>NUCLEOTIDE SEQUENCE</scope>
    <source>
        <strain evidence="9">KEN8</strain>
        <tissue evidence="9">Leaf</tissue>
    </source>
</reference>
<gene>
    <name evidence="9" type="ORF">Scaly_1432500</name>
</gene>
<comment type="subcellular location">
    <subcellularLocation>
        <location evidence="1">Nucleus</location>
    </subcellularLocation>
</comment>
<sequence>MHSGIALGVMSNMAMETMMGGDHSSKNNKGKVPKRIHKAEREKMKREHLNELFLALANSLDLSDQNNGKATVLIEATRLVKDMLVQIECLKKENAALLSESQYVTVEKNELQDENSALEAQIGILRTELKSRVSELQLDLNTVPPEYQSQEPASHISDGALMFPLTQPGHPQAQTVNPLRLATLCPNIQACPEIGNEGIAPRHISVVSKPHARYPTPADKWPSQLLEKHPESGKRAEHGHRNSG</sequence>
<feature type="region of interest" description="Disordered" evidence="7">
    <location>
        <begin position="213"/>
        <end position="244"/>
    </location>
</feature>
<feature type="coiled-coil region" evidence="6">
    <location>
        <begin position="73"/>
        <end position="128"/>
    </location>
</feature>
<keyword evidence="4" id="KW-0804">Transcription</keyword>
<dbReference type="EMBL" id="JACGWM010000008">
    <property type="protein sequence ID" value="KAL0357468.1"/>
    <property type="molecule type" value="Genomic_DNA"/>
</dbReference>
<evidence type="ECO:0000256" key="5">
    <source>
        <dbReference type="ARBA" id="ARBA00023242"/>
    </source>
</evidence>
<proteinExistence type="predicted"/>
<dbReference type="AlphaFoldDB" id="A0AAW2PR21"/>
<protein>
    <submittedName>
        <fullName evidence="9">Transcription factor</fullName>
    </submittedName>
</protein>
<evidence type="ECO:0000256" key="2">
    <source>
        <dbReference type="ARBA" id="ARBA00023015"/>
    </source>
</evidence>
<dbReference type="SUPFAM" id="SSF47459">
    <property type="entry name" value="HLH, helix-loop-helix DNA-binding domain"/>
    <property type="match status" value="1"/>
</dbReference>
<dbReference type="InterPro" id="IPR011598">
    <property type="entry name" value="bHLH_dom"/>
</dbReference>
<name>A0AAW2PR21_9LAMI</name>
<evidence type="ECO:0000256" key="7">
    <source>
        <dbReference type="SAM" id="MobiDB-lite"/>
    </source>
</evidence>
<dbReference type="InterPro" id="IPR057075">
    <property type="entry name" value="bHLH_IRO3"/>
</dbReference>
<dbReference type="Pfam" id="PF23177">
    <property type="entry name" value="bHLH_IRO3"/>
    <property type="match status" value="1"/>
</dbReference>
<dbReference type="InterPro" id="IPR036638">
    <property type="entry name" value="HLH_DNA-bd_sf"/>
</dbReference>
<dbReference type="PROSITE" id="PS50888">
    <property type="entry name" value="BHLH"/>
    <property type="match status" value="1"/>
</dbReference>
<organism evidence="9">
    <name type="scientific">Sesamum calycinum</name>
    <dbReference type="NCBI Taxonomy" id="2727403"/>
    <lineage>
        <taxon>Eukaryota</taxon>
        <taxon>Viridiplantae</taxon>
        <taxon>Streptophyta</taxon>
        <taxon>Embryophyta</taxon>
        <taxon>Tracheophyta</taxon>
        <taxon>Spermatophyta</taxon>
        <taxon>Magnoliopsida</taxon>
        <taxon>eudicotyledons</taxon>
        <taxon>Gunneridae</taxon>
        <taxon>Pentapetalae</taxon>
        <taxon>asterids</taxon>
        <taxon>lamiids</taxon>
        <taxon>Lamiales</taxon>
        <taxon>Pedaliaceae</taxon>
        <taxon>Sesamum</taxon>
    </lineage>
</organism>
<evidence type="ECO:0000313" key="9">
    <source>
        <dbReference type="EMBL" id="KAL0357468.1"/>
    </source>
</evidence>
<feature type="compositionally biased region" description="Basic and acidic residues" evidence="7">
    <location>
        <begin position="226"/>
        <end position="244"/>
    </location>
</feature>
<keyword evidence="2" id="KW-0805">Transcription regulation</keyword>